<accession>A0A2N8ZFQ8</accession>
<dbReference type="InterPro" id="IPR043128">
    <property type="entry name" value="Rev_trsase/Diguanyl_cyclase"/>
</dbReference>
<dbReference type="InterPro" id="IPR013597">
    <property type="entry name" value="Mat_intron_G2"/>
</dbReference>
<dbReference type="EMBL" id="LT960611">
    <property type="protein sequence ID" value="SON50728.1"/>
    <property type="molecule type" value="Genomic_DNA"/>
</dbReference>
<feature type="domain" description="Reverse transcriptase" evidence="2">
    <location>
        <begin position="52"/>
        <end position="280"/>
    </location>
</feature>
<evidence type="ECO:0000259" key="2">
    <source>
        <dbReference type="PROSITE" id="PS50878"/>
    </source>
</evidence>
<organism evidence="3 5">
    <name type="scientific">Vibrio tapetis subsp. tapetis</name>
    <dbReference type="NCBI Taxonomy" id="1671868"/>
    <lineage>
        <taxon>Bacteria</taxon>
        <taxon>Pseudomonadati</taxon>
        <taxon>Pseudomonadota</taxon>
        <taxon>Gammaproteobacteria</taxon>
        <taxon>Vibrionales</taxon>
        <taxon>Vibrionaceae</taxon>
        <taxon>Vibrio</taxon>
    </lineage>
</organism>
<keyword evidence="5" id="KW-1185">Reference proteome</keyword>
<evidence type="ECO:0000313" key="3">
    <source>
        <dbReference type="EMBL" id="SON50728.1"/>
    </source>
</evidence>
<dbReference type="OrthoDB" id="9793236at2"/>
<reference evidence="3 5" key="1">
    <citation type="submission" date="2017-10" db="EMBL/GenBank/DDBJ databases">
        <authorList>
            <person name="Banno H."/>
            <person name="Chua N.-H."/>
        </authorList>
    </citation>
    <scope>NUCLEOTIDE SEQUENCE [LARGE SCALE GENOMIC DNA]</scope>
    <source>
        <strain evidence="3">Vibrio tapetis CECT4600</strain>
    </source>
</reference>
<dbReference type="Pfam" id="PF08388">
    <property type="entry name" value="GIIM"/>
    <property type="match status" value="1"/>
</dbReference>
<dbReference type="Gene3D" id="3.30.70.270">
    <property type="match status" value="1"/>
</dbReference>
<dbReference type="InterPro" id="IPR051083">
    <property type="entry name" value="GrpII_Intron_Splice-Mob/Def"/>
</dbReference>
<evidence type="ECO:0000256" key="1">
    <source>
        <dbReference type="ARBA" id="ARBA00034120"/>
    </source>
</evidence>
<name>A0A2N8ZFQ8_9VIBR</name>
<dbReference type="Pfam" id="PF00078">
    <property type="entry name" value="RVT_1"/>
    <property type="match status" value="1"/>
</dbReference>
<dbReference type="PROSITE" id="PS50878">
    <property type="entry name" value="RT_POL"/>
    <property type="match status" value="1"/>
</dbReference>
<gene>
    <name evidence="3" type="ORF">VTAP4600_A2762</name>
    <name evidence="4" type="ORF">VTAP4600_A2886</name>
</gene>
<dbReference type="InterPro" id="IPR030931">
    <property type="entry name" value="Group_II_RT_mat"/>
</dbReference>
<dbReference type="SUPFAM" id="SSF56672">
    <property type="entry name" value="DNA/RNA polymerases"/>
    <property type="match status" value="1"/>
</dbReference>
<sequence length="427" mass="49590">MRVYYSLYGHLLHKERLYKGFKKVWEAKGAAGIDRQSLSDYAQNLSDNLDQLLLELKTKRYTPQPVRRVEIPKDDGGVRLLGIPTVRDRVVQQALNDLLTPIFEEQFHPSSFGYRPNRSCHDAINKATMFIRRYGMQHVVDMDLSKCFDKLDHELILKSIKKRVTDSSVLELIKQFLKSGVMVDGEWQHTEIGSPQGGVISPLIANIYLDAFDQEMRKRGHRIVRYADDILIFCRSRKGAENAQVQATKVLEKQLKLTVNETKSHIAHSGEGVKFLGIEIGSHYSRIQPKKMSTFKGKLKRVTRRNGGKPLLEVIKQLNPLLRGFSQYFRIANANREFKKLAAWLRRRLRSVQLRLWKKPTRLHRRLRQLGYEGSFRYICMDSWRNAASPLASYSMPNQWFNDLGLVNLEHVRTGYVFSHYAEWKCA</sequence>
<proteinExistence type="inferred from homology"/>
<dbReference type="AlphaFoldDB" id="A0A2N8ZFQ8"/>
<dbReference type="NCBIfam" id="TIGR04416">
    <property type="entry name" value="group_II_RT_mat"/>
    <property type="match status" value="1"/>
</dbReference>
<dbReference type="RefSeq" id="WP_102523165.1">
    <property type="nucleotide sequence ID" value="NZ_LT960611.1"/>
</dbReference>
<dbReference type="CDD" id="cd01651">
    <property type="entry name" value="RT_G2_intron"/>
    <property type="match status" value="1"/>
</dbReference>
<protein>
    <recommendedName>
        <fullName evidence="2">Reverse transcriptase domain-containing protein</fullName>
    </recommendedName>
</protein>
<dbReference type="InterPro" id="IPR000477">
    <property type="entry name" value="RT_dom"/>
</dbReference>
<dbReference type="KEGG" id="vta:A2762"/>
<comment type="similarity">
    <text evidence="1">Belongs to the bacterial reverse transcriptase family.</text>
</comment>
<dbReference type="EMBL" id="LT960611">
    <property type="protein sequence ID" value="SON50852.1"/>
    <property type="molecule type" value="Genomic_DNA"/>
</dbReference>
<evidence type="ECO:0000313" key="5">
    <source>
        <dbReference type="Proteomes" id="UP000235828"/>
    </source>
</evidence>
<evidence type="ECO:0000313" key="4">
    <source>
        <dbReference type="EMBL" id="SON50852.1"/>
    </source>
</evidence>
<dbReference type="InterPro" id="IPR043502">
    <property type="entry name" value="DNA/RNA_pol_sf"/>
</dbReference>
<dbReference type="PANTHER" id="PTHR34047:SF8">
    <property type="entry name" value="PROTEIN YKFC"/>
    <property type="match status" value="1"/>
</dbReference>
<dbReference type="Proteomes" id="UP000235828">
    <property type="component" value="Chromosome A"/>
</dbReference>
<dbReference type="PANTHER" id="PTHR34047">
    <property type="entry name" value="NUCLEAR INTRON MATURASE 1, MITOCHONDRIAL-RELATED"/>
    <property type="match status" value="1"/>
</dbReference>
<dbReference type="KEGG" id="vta:A2886"/>